<feature type="region of interest" description="Disordered" evidence="1">
    <location>
        <begin position="721"/>
        <end position="780"/>
    </location>
</feature>
<gene>
    <name evidence="2" type="ORF">ABZ931_19925</name>
</gene>
<evidence type="ECO:0000313" key="2">
    <source>
        <dbReference type="EMBL" id="MEU6803259.1"/>
    </source>
</evidence>
<dbReference type="RefSeq" id="WP_359697128.1">
    <property type="nucleotide sequence ID" value="NZ_JBEYXT010000087.1"/>
</dbReference>
<feature type="compositionally biased region" description="Low complexity" evidence="1">
    <location>
        <begin position="751"/>
        <end position="766"/>
    </location>
</feature>
<keyword evidence="3" id="KW-1185">Reference proteome</keyword>
<reference evidence="2 3" key="1">
    <citation type="submission" date="2024-06" db="EMBL/GenBank/DDBJ databases">
        <title>The Natural Products Discovery Center: Release of the First 8490 Sequenced Strains for Exploring Actinobacteria Biosynthetic Diversity.</title>
        <authorList>
            <person name="Kalkreuter E."/>
            <person name="Kautsar S.A."/>
            <person name="Yang D."/>
            <person name="Bader C.D."/>
            <person name="Teijaro C.N."/>
            <person name="Fluegel L."/>
            <person name="Davis C.M."/>
            <person name="Simpson J.R."/>
            <person name="Lauterbach L."/>
            <person name="Steele A.D."/>
            <person name="Gui C."/>
            <person name="Meng S."/>
            <person name="Li G."/>
            <person name="Viehrig K."/>
            <person name="Ye F."/>
            <person name="Su P."/>
            <person name="Kiefer A.F."/>
            <person name="Nichols A."/>
            <person name="Cepeda A.J."/>
            <person name="Yan W."/>
            <person name="Fan B."/>
            <person name="Jiang Y."/>
            <person name="Adhikari A."/>
            <person name="Zheng C.-J."/>
            <person name="Schuster L."/>
            <person name="Cowan T.M."/>
            <person name="Smanski M.J."/>
            <person name="Chevrette M.G."/>
            <person name="De Carvalho L.P.S."/>
            <person name="Shen B."/>
        </authorList>
    </citation>
    <scope>NUCLEOTIDE SEQUENCE [LARGE SCALE GENOMIC DNA]</scope>
    <source>
        <strain evidence="2 3">NPDC046851</strain>
    </source>
</reference>
<evidence type="ECO:0000256" key="1">
    <source>
        <dbReference type="SAM" id="MobiDB-lite"/>
    </source>
</evidence>
<proteinExistence type="predicted"/>
<evidence type="ECO:0000313" key="3">
    <source>
        <dbReference type="Proteomes" id="UP001551189"/>
    </source>
</evidence>
<name>A0ABV3B1Y7_9ACTN</name>
<protein>
    <recommendedName>
        <fullName evidence="4">NACHT domain-containing protein</fullName>
    </recommendedName>
</protein>
<dbReference type="Proteomes" id="UP001551189">
    <property type="component" value="Unassembled WGS sequence"/>
</dbReference>
<sequence length="1409" mass="146252">MLGKWWNRAGRREPVGVGGAAVAAGPGAVAAGGDIGIAVTGHGNSVYVGGAPRVAVSDYRFQVESVAAAEFREREEELAAMAAFCRAPEATDAAAAAYWRWLARAWAGKTALMAEFVLHPPPDVDVVSFFITSRLNRQNNRAAFCEVVHRQLYALLGQEEPAVTEYTREESLRAAMERAAASCAARGRRLVLVVDGLDEDRGVLAGPDSHSIAALLPRAPSHGMRVIVAGRPHPPVPVDVPAGHPLRDSSIDRWLPPSAFAEAVRQEAEDSLLRMLDGGGLARDLLGLVTAAGGGLTAADLSALARTQPRLVERELATVTGRAFRMRTAHWSSREGGHPADGVYVLAHEEIQSSALELMSDGELTVYRERLHAWAAAFHEQRWPAHTPEYLLRGYSQLLRTQQDTARLVRLAGDAHRHTRLWQRTGSDLDALSELAAAFGSLRADGRCEPRDVGDAFMLALRRDALRSRSESLPDALIAVWASLGHVRRAVGLARARQEVLAQLRAFGGVVQSLVAAGDPAQAAEVAVEAAELAAAVPEQRREEATEHAVALLAVAGHHHRAIDVARTLPSPAVRDQVLAGAAVSALRAGQRASGTALARAAASSVPDIVAVSTVMVMIMSGRYAEAVTETGTVGDTELRVHLLRDIATAMAENGLSADAVAVSWKGLTEGADAAPTAGAVALAHAGALEQAVELARSPADPYTRMESLAGIATALVTSGAGRSGGTGSGGTGSGAGSSTDTGAGSGSAGTGTRSGSTGSGTRSGSSGSGTGTGTESRAEAARKLALEAAALADGVTADNLRARGLTMAAQALALAGRPAQAVDLLKPLRSPREREEAVADVVAALASTPEGLAAATSTARNLTLSASRSRALAHVAWAHLRAGRHEQAAELAREASDATRQDTALGEPYHLGLLCRALAESDAPDLVVGVARGIGDPDARADALVDAACDAARRGLHSAGADIARAIADPYRRGRALGWVSSFAARGGSLELAETLLREMDKAEDEQPPRSLRSYDHRKAALSALARALTDAGRDDAAHALTETAPHTWDRAELRAAIARGLIARGEDERALALVRDFAASPRAPRAVAPVTAAWAAAGSVPQALAALGALPDAAAQAEALSLAASSLTRDGHATQAAALAPHARALADGLTTPPWLDPNDVAAATAGLAWTGELDQARTLARQLDESYVRDETIAAVAEAMAVSGRYEEGVELADSLPEPLMKGRVLADIAHWAARRGDFGTAVRTGAAIGHSEHQDWALLATVDCAVREHRFAEAVEAARALTEPRTRVRALCAVDAAARRHGEDAFAGVVTGDVVTGDVVTGDVVSGELEREASGSTDPEDGIGVWRCGLKAAAAEGWGDSARGRSAAVEALSLGPWHRCLSATRSAAPQALAEAVRAVLHDGGA</sequence>
<comment type="caution">
    <text evidence="2">The sequence shown here is derived from an EMBL/GenBank/DDBJ whole genome shotgun (WGS) entry which is preliminary data.</text>
</comment>
<evidence type="ECO:0008006" key="4">
    <source>
        <dbReference type="Google" id="ProtNLM"/>
    </source>
</evidence>
<dbReference type="InterPro" id="IPR011990">
    <property type="entry name" value="TPR-like_helical_dom_sf"/>
</dbReference>
<dbReference type="EMBL" id="JBEYXT010000087">
    <property type="protein sequence ID" value="MEU6803259.1"/>
    <property type="molecule type" value="Genomic_DNA"/>
</dbReference>
<dbReference type="Gene3D" id="1.25.40.10">
    <property type="entry name" value="Tetratricopeptide repeat domain"/>
    <property type="match status" value="1"/>
</dbReference>
<accession>A0ABV3B1Y7</accession>
<organism evidence="2 3">
    <name type="scientific">Streptomyces neyagawaensis</name>
    <dbReference type="NCBI Taxonomy" id="42238"/>
    <lineage>
        <taxon>Bacteria</taxon>
        <taxon>Bacillati</taxon>
        <taxon>Actinomycetota</taxon>
        <taxon>Actinomycetes</taxon>
        <taxon>Kitasatosporales</taxon>
        <taxon>Streptomycetaceae</taxon>
        <taxon>Streptomyces</taxon>
    </lineage>
</organism>
<feature type="compositionally biased region" description="Gly residues" evidence="1">
    <location>
        <begin position="722"/>
        <end position="736"/>
    </location>
</feature>